<dbReference type="AlphaFoldDB" id="A0A8S0X9I1"/>
<gene>
    <name evidence="2" type="ORF">AAE3_LOCUS13560</name>
</gene>
<keyword evidence="3" id="KW-1185">Reference proteome</keyword>
<organism evidence="2 3">
    <name type="scientific">Cyclocybe aegerita</name>
    <name type="common">Black poplar mushroom</name>
    <name type="synonym">Agrocybe aegerita</name>
    <dbReference type="NCBI Taxonomy" id="1973307"/>
    <lineage>
        <taxon>Eukaryota</taxon>
        <taxon>Fungi</taxon>
        <taxon>Dikarya</taxon>
        <taxon>Basidiomycota</taxon>
        <taxon>Agaricomycotina</taxon>
        <taxon>Agaricomycetes</taxon>
        <taxon>Agaricomycetidae</taxon>
        <taxon>Agaricales</taxon>
        <taxon>Agaricineae</taxon>
        <taxon>Bolbitiaceae</taxon>
        <taxon>Cyclocybe</taxon>
    </lineage>
</organism>
<accession>A0A8S0X9I1</accession>
<proteinExistence type="predicted"/>
<evidence type="ECO:0000256" key="1">
    <source>
        <dbReference type="SAM" id="Phobius"/>
    </source>
</evidence>
<keyword evidence="1" id="KW-0812">Transmembrane</keyword>
<keyword evidence="1" id="KW-1133">Transmembrane helix</keyword>
<reference evidence="2 3" key="1">
    <citation type="submission" date="2020-01" db="EMBL/GenBank/DDBJ databases">
        <authorList>
            <person name="Gupta K D."/>
        </authorList>
    </citation>
    <scope>NUCLEOTIDE SEQUENCE [LARGE SCALE GENOMIC DNA]</scope>
</reference>
<dbReference type="EMBL" id="CACVBS010000105">
    <property type="protein sequence ID" value="CAA7271323.1"/>
    <property type="molecule type" value="Genomic_DNA"/>
</dbReference>
<feature type="transmembrane region" description="Helical" evidence="1">
    <location>
        <begin position="76"/>
        <end position="95"/>
    </location>
</feature>
<name>A0A8S0X9I1_CYCAE</name>
<evidence type="ECO:0000313" key="2">
    <source>
        <dbReference type="EMBL" id="CAA7271323.1"/>
    </source>
</evidence>
<feature type="transmembrane region" description="Helical" evidence="1">
    <location>
        <begin position="115"/>
        <end position="135"/>
    </location>
</feature>
<protein>
    <submittedName>
        <fullName evidence="2">Uncharacterized protein</fullName>
    </submittedName>
</protein>
<dbReference type="Proteomes" id="UP000467700">
    <property type="component" value="Unassembled WGS sequence"/>
</dbReference>
<keyword evidence="1" id="KW-0472">Membrane</keyword>
<comment type="caution">
    <text evidence="2">The sequence shown here is derived from an EMBL/GenBank/DDBJ whole genome shotgun (WGS) entry which is preliminary data.</text>
</comment>
<sequence length="154" mass="17656">MNWRRSVAQSLPVKLETRHLFTRLARKSTSIDSTFSTSRRSEASKVPQSERGCWNTNPNQSTQGLQSLRTYSGTAVSWYTKLFLVVSMLFIIYKYDISFGLEYGNPRHFFRGHAIISFSSFRSVPAIFACIAVAFRSRFLVKRPPRSLRIPPAL</sequence>
<evidence type="ECO:0000313" key="3">
    <source>
        <dbReference type="Proteomes" id="UP000467700"/>
    </source>
</evidence>